<keyword evidence="8" id="KW-1185">Reference proteome</keyword>
<dbReference type="Gene3D" id="3.10.20.310">
    <property type="entry name" value="membrane protein fhac"/>
    <property type="match status" value="1"/>
</dbReference>
<evidence type="ECO:0000256" key="1">
    <source>
        <dbReference type="ARBA" id="ARBA00022452"/>
    </source>
</evidence>
<dbReference type="Pfam" id="PF08479">
    <property type="entry name" value="POTRA_2"/>
    <property type="match status" value="1"/>
</dbReference>
<evidence type="ECO:0000313" key="8">
    <source>
        <dbReference type="Proteomes" id="UP001367771"/>
    </source>
</evidence>
<feature type="domain" description="Polypeptide-transport-associated ShlB-type" evidence="6">
    <location>
        <begin position="47"/>
        <end position="117"/>
    </location>
</feature>
<evidence type="ECO:0000313" key="7">
    <source>
        <dbReference type="EMBL" id="MEI5687547.1"/>
    </source>
</evidence>
<keyword evidence="3" id="KW-0998">Cell outer membrane</keyword>
<dbReference type="PANTHER" id="PTHR34597">
    <property type="entry name" value="SLR1661 PROTEIN"/>
    <property type="match status" value="1"/>
</dbReference>
<dbReference type="Gene3D" id="2.40.160.50">
    <property type="entry name" value="membrane protein fhac: a member of the omp85/tpsb transporter family"/>
    <property type="match status" value="1"/>
</dbReference>
<evidence type="ECO:0000259" key="6">
    <source>
        <dbReference type="Pfam" id="PF08479"/>
    </source>
</evidence>
<gene>
    <name evidence="7" type="ORF">V8201_10710</name>
</gene>
<dbReference type="InterPro" id="IPR051544">
    <property type="entry name" value="TPS_OM_transporter"/>
</dbReference>
<dbReference type="InterPro" id="IPR005565">
    <property type="entry name" value="Hemolysn_activator_HlyB_C"/>
</dbReference>
<sequence length="527" mass="55024">MRLDQADPTIVEQALPRPVAPPPQQPAVQVDTAAAGKAAGPAVTGMINAVVIDGIDPADAARYAPAYLSVIGRELDEAELAGLAGRIADVARQDGYPFAVASIGAQRVENGVVRVTLDLGKIDAVRVIGAASPQADAILNRLLVTDKPVRRDQLEKAILLVGDVPGVRVVNSRYVRQNGFGILLVTISVDRFSAYAQLDNRGSAEVGPIRSTILASARSLLQSGDEFAFLAAQTPVQPTEFAFVRGRYSAPVDDVGSVLSVAASYGRSHPGASLKPLDVIGHSVDVAVAYSRPIARSRATSLSSTTEFRAASIDQTLAGRTIRHDRLATLTESLIGFTAAGPGTLRGEVGVTAGLPLAGVTHQGDAMTSRFDGDARFALVGYTVDWTTKLAKPLTLVLASAGQLASRPLLATAEIGIGGPAFARAYDYAERTGDNGIMASMEIRADAGRVIPGVIERLQLYGFVDGGKVSNLRDGFGGGELFSTGAGGRFGIGTADGMIEIALPLNADRFDTGDRSPRISLRLSKGF</sequence>
<reference evidence="7 8" key="1">
    <citation type="journal article" date="2013" name="Int. J. Syst. Evol. Microbiol.">
        <title>Sphingomonas kyungheensis sp. nov., a bacterium with ginsenoside-converting activity isolated from soil of a ginseng field.</title>
        <authorList>
            <person name="Son H.M."/>
            <person name="Yang J.E."/>
            <person name="Park Y."/>
            <person name="Han C.K."/>
            <person name="Kim S.G."/>
            <person name="Kook M."/>
            <person name="Yi T.H."/>
        </authorList>
    </citation>
    <scope>NUCLEOTIDE SEQUENCE [LARGE SCALE GENOMIC DNA]</scope>
    <source>
        <strain evidence="7 8">LMG 26582</strain>
    </source>
</reference>
<keyword evidence="2" id="KW-0812">Transmembrane</keyword>
<name>A0ABU8H3J7_9SPHN</name>
<dbReference type="InterPro" id="IPR013686">
    <property type="entry name" value="Polypept-transport_assoc_ShlB"/>
</dbReference>
<evidence type="ECO:0000256" key="2">
    <source>
        <dbReference type="ARBA" id="ARBA00022692"/>
    </source>
</evidence>
<keyword evidence="1" id="KW-0472">Membrane</keyword>
<dbReference type="Pfam" id="PF03865">
    <property type="entry name" value="ShlB"/>
    <property type="match status" value="1"/>
</dbReference>
<protein>
    <submittedName>
        <fullName evidence="7">ShlB/FhaC/HecB family hemolysin secretion/activation protein</fullName>
    </submittedName>
</protein>
<feature type="region of interest" description="Disordered" evidence="4">
    <location>
        <begin position="1"/>
        <end position="26"/>
    </location>
</feature>
<comment type="caution">
    <text evidence="7">The sequence shown here is derived from an EMBL/GenBank/DDBJ whole genome shotgun (WGS) entry which is preliminary data.</text>
</comment>
<dbReference type="RefSeq" id="WP_336545273.1">
    <property type="nucleotide sequence ID" value="NZ_JBBBDM010000003.1"/>
</dbReference>
<dbReference type="EMBL" id="JBBBDM010000003">
    <property type="protein sequence ID" value="MEI5687547.1"/>
    <property type="molecule type" value="Genomic_DNA"/>
</dbReference>
<evidence type="ECO:0000256" key="3">
    <source>
        <dbReference type="ARBA" id="ARBA00023237"/>
    </source>
</evidence>
<evidence type="ECO:0000256" key="4">
    <source>
        <dbReference type="SAM" id="MobiDB-lite"/>
    </source>
</evidence>
<keyword evidence="1" id="KW-1134">Transmembrane beta strand</keyword>
<accession>A0ABU8H3J7</accession>
<dbReference type="Proteomes" id="UP001367771">
    <property type="component" value="Unassembled WGS sequence"/>
</dbReference>
<dbReference type="PANTHER" id="PTHR34597:SF6">
    <property type="entry name" value="BLR6126 PROTEIN"/>
    <property type="match status" value="1"/>
</dbReference>
<proteinExistence type="predicted"/>
<evidence type="ECO:0000259" key="5">
    <source>
        <dbReference type="Pfam" id="PF03865"/>
    </source>
</evidence>
<feature type="domain" description="Haemolysin activator HlyB C-terminal" evidence="5">
    <location>
        <begin position="190"/>
        <end position="487"/>
    </location>
</feature>
<organism evidence="7 8">
    <name type="scientific">Sphingomonas kyungheensis</name>
    <dbReference type="NCBI Taxonomy" id="1069987"/>
    <lineage>
        <taxon>Bacteria</taxon>
        <taxon>Pseudomonadati</taxon>
        <taxon>Pseudomonadota</taxon>
        <taxon>Alphaproteobacteria</taxon>
        <taxon>Sphingomonadales</taxon>
        <taxon>Sphingomonadaceae</taxon>
        <taxon>Sphingomonas</taxon>
    </lineage>
</organism>